<keyword evidence="4" id="KW-0804">Transcription</keyword>
<dbReference type="InterPro" id="IPR000847">
    <property type="entry name" value="LysR_HTH_N"/>
</dbReference>
<dbReference type="Pfam" id="PF00126">
    <property type="entry name" value="HTH_1"/>
    <property type="match status" value="1"/>
</dbReference>
<evidence type="ECO:0000256" key="1">
    <source>
        <dbReference type="ARBA" id="ARBA00009437"/>
    </source>
</evidence>
<evidence type="ECO:0000256" key="2">
    <source>
        <dbReference type="ARBA" id="ARBA00023015"/>
    </source>
</evidence>
<dbReference type="SUPFAM" id="SSF46785">
    <property type="entry name" value="Winged helix' DNA-binding domain"/>
    <property type="match status" value="1"/>
</dbReference>
<keyword evidence="3" id="KW-0238">DNA-binding</keyword>
<dbReference type="InterPro" id="IPR058163">
    <property type="entry name" value="LysR-type_TF_proteobact-type"/>
</dbReference>
<dbReference type="EMBL" id="BMFC01000003">
    <property type="protein sequence ID" value="GGC00828.1"/>
    <property type="molecule type" value="Genomic_DNA"/>
</dbReference>
<name>A0ABQ1KKW4_9RHOB</name>
<dbReference type="PANTHER" id="PTHR30537:SF3">
    <property type="entry name" value="TRANSCRIPTIONAL REGULATORY PROTEIN"/>
    <property type="match status" value="1"/>
</dbReference>
<organism evidence="6 7">
    <name type="scientific">Marivita lacus</name>
    <dbReference type="NCBI Taxonomy" id="1323742"/>
    <lineage>
        <taxon>Bacteria</taxon>
        <taxon>Pseudomonadati</taxon>
        <taxon>Pseudomonadota</taxon>
        <taxon>Alphaproteobacteria</taxon>
        <taxon>Rhodobacterales</taxon>
        <taxon>Roseobacteraceae</taxon>
        <taxon>Marivita</taxon>
    </lineage>
</organism>
<keyword evidence="2" id="KW-0805">Transcription regulation</keyword>
<gene>
    <name evidence="6" type="ORF">GCM10011363_16810</name>
</gene>
<dbReference type="Pfam" id="PF03466">
    <property type="entry name" value="LysR_substrate"/>
    <property type="match status" value="1"/>
</dbReference>
<dbReference type="PANTHER" id="PTHR30537">
    <property type="entry name" value="HTH-TYPE TRANSCRIPTIONAL REGULATOR"/>
    <property type="match status" value="1"/>
</dbReference>
<evidence type="ECO:0000259" key="5">
    <source>
        <dbReference type="PROSITE" id="PS50931"/>
    </source>
</evidence>
<protein>
    <submittedName>
        <fullName evidence="6">LysR family transcriptional regulator</fullName>
    </submittedName>
</protein>
<reference evidence="7" key="1">
    <citation type="journal article" date="2019" name="Int. J. Syst. Evol. Microbiol.">
        <title>The Global Catalogue of Microorganisms (GCM) 10K type strain sequencing project: providing services to taxonomists for standard genome sequencing and annotation.</title>
        <authorList>
            <consortium name="The Broad Institute Genomics Platform"/>
            <consortium name="The Broad Institute Genome Sequencing Center for Infectious Disease"/>
            <person name="Wu L."/>
            <person name="Ma J."/>
        </authorList>
    </citation>
    <scope>NUCLEOTIDE SEQUENCE [LARGE SCALE GENOMIC DNA]</scope>
    <source>
        <strain evidence="7">CGMCC 1.12478</strain>
    </source>
</reference>
<evidence type="ECO:0000256" key="3">
    <source>
        <dbReference type="ARBA" id="ARBA00023125"/>
    </source>
</evidence>
<dbReference type="InterPro" id="IPR036390">
    <property type="entry name" value="WH_DNA-bd_sf"/>
</dbReference>
<evidence type="ECO:0000313" key="6">
    <source>
        <dbReference type="EMBL" id="GGC00828.1"/>
    </source>
</evidence>
<dbReference type="SUPFAM" id="SSF53850">
    <property type="entry name" value="Periplasmic binding protein-like II"/>
    <property type="match status" value="1"/>
</dbReference>
<dbReference type="InterPro" id="IPR036388">
    <property type="entry name" value="WH-like_DNA-bd_sf"/>
</dbReference>
<dbReference type="Proteomes" id="UP000645462">
    <property type="component" value="Unassembled WGS sequence"/>
</dbReference>
<evidence type="ECO:0000256" key="4">
    <source>
        <dbReference type="ARBA" id="ARBA00023163"/>
    </source>
</evidence>
<evidence type="ECO:0000313" key="7">
    <source>
        <dbReference type="Proteomes" id="UP000645462"/>
    </source>
</evidence>
<dbReference type="RefSeq" id="WP_188481582.1">
    <property type="nucleotide sequence ID" value="NZ_BMFC01000003.1"/>
</dbReference>
<sequence length="298" mass="32435">MEYWTELRTALMVARLGTVSAAAEALGVHRATVNRHVDTLEGVFDAPLFQRNARGYALTDAGRDMLEVAARADEMLADLAARARGKAGQLSGSLIVTALSGVAPLVMPAIRDFHLSHPQIALEFVAGAQLARLEHGEAHVAIRAGAKPEMPDYVVTLFRRLRFGLYASQSYIDRAGHPDPDRLDAHHFIGSVGAPRPVPYAEWMNANVPPETLALRTTDQQVLHSAVCEGLGLGFLAEHDACVRPDLVEVIPPGEAWSTALWVVTHVDLHRTAKVQAFLDHLKSARLEHHGSHSEESN</sequence>
<feature type="domain" description="HTH lysR-type" evidence="5">
    <location>
        <begin position="1"/>
        <end position="59"/>
    </location>
</feature>
<comment type="caution">
    <text evidence="6">The sequence shown here is derived from an EMBL/GenBank/DDBJ whole genome shotgun (WGS) entry which is preliminary data.</text>
</comment>
<proteinExistence type="inferred from homology"/>
<dbReference type="Gene3D" id="1.10.10.10">
    <property type="entry name" value="Winged helix-like DNA-binding domain superfamily/Winged helix DNA-binding domain"/>
    <property type="match status" value="1"/>
</dbReference>
<dbReference type="PROSITE" id="PS50931">
    <property type="entry name" value="HTH_LYSR"/>
    <property type="match status" value="1"/>
</dbReference>
<keyword evidence="7" id="KW-1185">Reference proteome</keyword>
<accession>A0ABQ1KKW4</accession>
<comment type="similarity">
    <text evidence="1">Belongs to the LysR transcriptional regulatory family.</text>
</comment>
<dbReference type="Gene3D" id="3.40.190.290">
    <property type="match status" value="1"/>
</dbReference>
<dbReference type="InterPro" id="IPR005119">
    <property type="entry name" value="LysR_subst-bd"/>
</dbReference>